<dbReference type="VEuPathDB" id="FungiDB:DIURU_004577"/>
<keyword evidence="7 11" id="KW-0694">RNA-binding</keyword>
<feature type="compositionally biased region" description="Polar residues" evidence="12">
    <location>
        <begin position="326"/>
        <end position="335"/>
    </location>
</feature>
<dbReference type="GO" id="GO:0005789">
    <property type="term" value="C:endoplasmic reticulum membrane"/>
    <property type="evidence" value="ECO:0007669"/>
    <property type="project" value="UniProtKB-SubCell"/>
</dbReference>
<reference evidence="13 14" key="1">
    <citation type="submission" date="2019-07" db="EMBL/GenBank/DDBJ databases">
        <title>Genome assembly of two rare yeast pathogens: Diutina rugosa and Trichomonascus ciferrii.</title>
        <authorList>
            <person name="Mixao V."/>
            <person name="Saus E."/>
            <person name="Hansen A."/>
            <person name="Lass-Flor C."/>
            <person name="Gabaldon T."/>
        </authorList>
    </citation>
    <scope>NUCLEOTIDE SEQUENCE [LARGE SCALE GENOMIC DNA]</scope>
    <source>
        <strain evidence="13 14">CBS 613</strain>
    </source>
</reference>
<feature type="compositionally biased region" description="Polar residues" evidence="12">
    <location>
        <begin position="481"/>
        <end position="501"/>
    </location>
</feature>
<evidence type="ECO:0000256" key="2">
    <source>
        <dbReference type="ARBA" id="ARBA00008123"/>
    </source>
</evidence>
<evidence type="ECO:0000256" key="10">
    <source>
        <dbReference type="ARBA" id="ARBA00024975"/>
    </source>
</evidence>
<gene>
    <name evidence="11" type="primary">SHE3</name>
    <name evidence="13" type="ORF">DIURU_004577</name>
</gene>
<keyword evidence="6 11" id="KW-0256">Endoplasmic reticulum</keyword>
<feature type="region of interest" description="Disordered" evidence="12">
    <location>
        <begin position="268"/>
        <end position="410"/>
    </location>
</feature>
<evidence type="ECO:0000256" key="11">
    <source>
        <dbReference type="RuleBase" id="RU362142"/>
    </source>
</evidence>
<evidence type="ECO:0000256" key="8">
    <source>
        <dbReference type="ARBA" id="ARBA00023054"/>
    </source>
</evidence>
<dbReference type="InterPro" id="IPR031398">
    <property type="entry name" value="She3"/>
</dbReference>
<accession>A0A642UGX2</accession>
<dbReference type="Pfam" id="PF17078">
    <property type="entry name" value="SHE3"/>
    <property type="match status" value="1"/>
</dbReference>
<dbReference type="GO" id="GO:0003723">
    <property type="term" value="F:RNA binding"/>
    <property type="evidence" value="ECO:0007669"/>
    <property type="project" value="UniProtKB-KW"/>
</dbReference>
<feature type="compositionally biased region" description="Low complexity" evidence="12">
    <location>
        <begin position="429"/>
        <end position="473"/>
    </location>
</feature>
<proteinExistence type="inferred from homology"/>
<evidence type="ECO:0000256" key="1">
    <source>
        <dbReference type="ARBA" id="ARBA00004406"/>
    </source>
</evidence>
<comment type="caution">
    <text evidence="13">The sequence shown here is derived from an EMBL/GenBank/DDBJ whole genome shotgun (WGS) entry which is preliminary data.</text>
</comment>
<dbReference type="EMBL" id="SWFT01000137">
    <property type="protein sequence ID" value="KAA8898733.1"/>
    <property type="molecule type" value="Genomic_DNA"/>
</dbReference>
<evidence type="ECO:0000256" key="12">
    <source>
        <dbReference type="SAM" id="MobiDB-lite"/>
    </source>
</evidence>
<dbReference type="GO" id="GO:0051028">
    <property type="term" value="P:mRNA transport"/>
    <property type="evidence" value="ECO:0007669"/>
    <property type="project" value="UniProtKB-UniRule"/>
</dbReference>
<dbReference type="GO" id="GO:0048309">
    <property type="term" value="P:endoplasmic reticulum inheritance"/>
    <property type="evidence" value="ECO:0007669"/>
    <property type="project" value="InterPro"/>
</dbReference>
<evidence type="ECO:0000256" key="6">
    <source>
        <dbReference type="ARBA" id="ARBA00022824"/>
    </source>
</evidence>
<evidence type="ECO:0000256" key="7">
    <source>
        <dbReference type="ARBA" id="ARBA00022884"/>
    </source>
</evidence>
<comment type="similarity">
    <text evidence="2 11">Belongs to the SHE3 family.</text>
</comment>
<feature type="region of interest" description="Disordered" evidence="12">
    <location>
        <begin position="429"/>
        <end position="501"/>
    </location>
</feature>
<keyword evidence="5 11" id="KW-0509">mRNA transport</keyword>
<evidence type="ECO:0000256" key="3">
    <source>
        <dbReference type="ARBA" id="ARBA00019884"/>
    </source>
</evidence>
<dbReference type="OrthoDB" id="6088208at2759"/>
<evidence type="ECO:0000256" key="5">
    <source>
        <dbReference type="ARBA" id="ARBA00022816"/>
    </source>
</evidence>
<dbReference type="Proteomes" id="UP000449547">
    <property type="component" value="Unassembled WGS sequence"/>
</dbReference>
<feature type="compositionally biased region" description="Low complexity" evidence="12">
    <location>
        <begin position="396"/>
        <end position="410"/>
    </location>
</feature>
<comment type="subcellular location">
    <subcellularLocation>
        <location evidence="1 11">Endoplasmic reticulum membrane</location>
        <topology evidence="1 11">Peripheral membrane protein</topology>
    </subcellularLocation>
</comment>
<evidence type="ECO:0000256" key="4">
    <source>
        <dbReference type="ARBA" id="ARBA00022448"/>
    </source>
</evidence>
<evidence type="ECO:0000313" key="13">
    <source>
        <dbReference type="EMBL" id="KAA8898733.1"/>
    </source>
</evidence>
<protein>
    <recommendedName>
        <fullName evidence="3 11">SWI5-dependent HO expression protein 3</fullName>
    </recommendedName>
</protein>
<name>A0A642UGX2_DIURU</name>
<evidence type="ECO:0000256" key="9">
    <source>
        <dbReference type="ARBA" id="ARBA00023136"/>
    </source>
</evidence>
<organism evidence="13 14">
    <name type="scientific">Diutina rugosa</name>
    <name type="common">Yeast</name>
    <name type="synonym">Candida rugosa</name>
    <dbReference type="NCBI Taxonomy" id="5481"/>
    <lineage>
        <taxon>Eukaryota</taxon>
        <taxon>Fungi</taxon>
        <taxon>Dikarya</taxon>
        <taxon>Ascomycota</taxon>
        <taxon>Saccharomycotina</taxon>
        <taxon>Pichiomycetes</taxon>
        <taxon>Debaryomycetaceae</taxon>
        <taxon>Diutina</taxon>
    </lineage>
</organism>
<feature type="compositionally biased region" description="Polar residues" evidence="12">
    <location>
        <begin position="384"/>
        <end position="395"/>
    </location>
</feature>
<comment type="function">
    <text evidence="10">RNA-binding protein that binds specific mRNAs including the ASH1 mRNA, coding for a repressor of the HO endonuclease. Part of the mRNA localization machinery that restricts accumulation of certain proteins to the bud and in the daughter cell. Required for the delivery of cortical endoplasmic reticulum into the emerging bud.</text>
</comment>
<keyword evidence="14" id="KW-1185">Reference proteome</keyword>
<keyword evidence="9 11" id="KW-0472">Membrane</keyword>
<keyword evidence="4 11" id="KW-0813">Transport</keyword>
<feature type="compositionally biased region" description="Polar residues" evidence="12">
    <location>
        <begin position="284"/>
        <end position="297"/>
    </location>
</feature>
<feature type="coiled-coil region" evidence="11">
    <location>
        <begin position="6"/>
        <end position="110"/>
    </location>
</feature>
<sequence length="501" mass="57257">MDRPQNVKSSKVIDQLHSQIDELKQELESVKLSADEYKKKYTLVMQKNDSTLDQMANLKHENDMINALLKRKERRIIDLEDSFNELNSNNESLQLANKNMKIRCENLQESTAASTADHERLKIAYDALLASQNEYKKHYQKEFNDLAQQFENFKKEQEHRYGSLNQKYADNDKDIDALLESLTNKRKTMDNLYVNKNKAVVELLSKLAHIARIHGQESKLVLEENVQVIKDVLAKYPDLKEKIALHEKVEVDLDSLLSESQETLVNCSFDEEVSESDEIKRTSVESTVLGGNTNTANKRNSIQSKRRKSKRASMRFDGKSAPDFSHINTPQSTPLSLPKRPNLSNNPGRVVSGNNHGRTPTPPGDDYGYKGNQNGWNPGHHHSQSYSMSNSNMGNRSFSNSSRHSRQTSLSMAQNSNYQFGASNQFGQNAGYQNQYQNNGYQGNYQNNGYQSNGYQNNGYQNNGYQNNQRNNNASKRRSMSHYNNKRVSSANFDMSQMNLH</sequence>
<dbReference type="OMA" id="KTMDNLY"/>
<dbReference type="AlphaFoldDB" id="A0A642UGX2"/>
<evidence type="ECO:0000313" key="14">
    <source>
        <dbReference type="Proteomes" id="UP000449547"/>
    </source>
</evidence>
<feature type="compositionally biased region" description="Polar residues" evidence="12">
    <location>
        <begin position="342"/>
        <end position="358"/>
    </location>
</feature>
<keyword evidence="8 11" id="KW-0175">Coiled coil</keyword>
<feature type="compositionally biased region" description="Basic residues" evidence="12">
    <location>
        <begin position="304"/>
        <end position="313"/>
    </location>
</feature>